<evidence type="ECO:0000256" key="8">
    <source>
        <dbReference type="SAM" id="Phobius"/>
    </source>
</evidence>
<comment type="caution">
    <text evidence="9">The sequence shown here is derived from an EMBL/GenBank/DDBJ whole genome shotgun (WGS) entry which is preliminary data.</text>
</comment>
<keyword evidence="6 8" id="KW-1133">Transmembrane helix</keyword>
<evidence type="ECO:0000256" key="2">
    <source>
        <dbReference type="ARBA" id="ARBA00007935"/>
    </source>
</evidence>
<dbReference type="GO" id="GO:0005886">
    <property type="term" value="C:plasma membrane"/>
    <property type="evidence" value="ECO:0007669"/>
    <property type="project" value="UniProtKB-SubCell"/>
</dbReference>
<protein>
    <submittedName>
        <fullName evidence="9">Ferrichrome transport system permease protein FhuG</fullName>
    </submittedName>
</protein>
<dbReference type="InterPro" id="IPR037294">
    <property type="entry name" value="ABC_BtuC-like"/>
</dbReference>
<organism evidence="9">
    <name type="scientific">human gut metagenome</name>
    <dbReference type="NCBI Taxonomy" id="408170"/>
    <lineage>
        <taxon>unclassified sequences</taxon>
        <taxon>metagenomes</taxon>
        <taxon>organismal metagenomes</taxon>
    </lineage>
</organism>
<feature type="non-terminal residue" evidence="9">
    <location>
        <position position="67"/>
    </location>
</feature>
<keyword evidence="5 8" id="KW-0812">Transmembrane</keyword>
<comment type="subcellular location">
    <subcellularLocation>
        <location evidence="1">Cell membrane</location>
        <topology evidence="1">Multi-pass membrane protein</topology>
    </subcellularLocation>
</comment>
<sequence>MSAGFHALQVLLVTRLDPNKFYLVNTWTIGTISGNTWEHVWVLAPVVIVLSLILYARYMELNLLSLA</sequence>
<dbReference type="InterPro" id="IPR000522">
    <property type="entry name" value="ABC_transptr_permease_BtuC"/>
</dbReference>
<dbReference type="Gene3D" id="1.10.3470.10">
    <property type="entry name" value="ABC transporter involved in vitamin B12 uptake, BtuC"/>
    <property type="match status" value="1"/>
</dbReference>
<evidence type="ECO:0000256" key="3">
    <source>
        <dbReference type="ARBA" id="ARBA00022448"/>
    </source>
</evidence>
<evidence type="ECO:0000256" key="4">
    <source>
        <dbReference type="ARBA" id="ARBA00022475"/>
    </source>
</evidence>
<evidence type="ECO:0000256" key="6">
    <source>
        <dbReference type="ARBA" id="ARBA00022989"/>
    </source>
</evidence>
<name>W1XEU0_9ZZZZ</name>
<keyword evidence="4" id="KW-1003">Cell membrane</keyword>
<accession>W1XEU0</accession>
<feature type="transmembrane region" description="Helical" evidence="8">
    <location>
        <begin position="40"/>
        <end position="58"/>
    </location>
</feature>
<evidence type="ECO:0000256" key="5">
    <source>
        <dbReference type="ARBA" id="ARBA00022692"/>
    </source>
</evidence>
<gene>
    <name evidence="9" type="ORF">Q604_UNBC16619G0001</name>
</gene>
<keyword evidence="3" id="KW-0813">Transport</keyword>
<evidence type="ECO:0000313" key="9">
    <source>
        <dbReference type="EMBL" id="ETJ28828.1"/>
    </source>
</evidence>
<evidence type="ECO:0000256" key="1">
    <source>
        <dbReference type="ARBA" id="ARBA00004651"/>
    </source>
</evidence>
<proteinExistence type="inferred from homology"/>
<dbReference type="GO" id="GO:0022857">
    <property type="term" value="F:transmembrane transporter activity"/>
    <property type="evidence" value="ECO:0007669"/>
    <property type="project" value="InterPro"/>
</dbReference>
<keyword evidence="7 8" id="KW-0472">Membrane</keyword>
<dbReference type="SUPFAM" id="SSF81345">
    <property type="entry name" value="ABC transporter involved in vitamin B12 uptake, BtuC"/>
    <property type="match status" value="1"/>
</dbReference>
<dbReference type="AlphaFoldDB" id="W1XEU0"/>
<comment type="similarity">
    <text evidence="2">Belongs to the binding-protein-dependent transport system permease family. FecCD subfamily.</text>
</comment>
<reference evidence="9" key="1">
    <citation type="submission" date="2013-12" db="EMBL/GenBank/DDBJ databases">
        <title>A Varibaculum cambriense genome reconstructed from a premature infant gut community with otherwise low bacterial novelty that shifts toward anaerobic metabolism during the third week of life.</title>
        <authorList>
            <person name="Brown C.T."/>
            <person name="Sharon I."/>
            <person name="Thomas B.C."/>
            <person name="Castelle C.J."/>
            <person name="Morowitz M.J."/>
            <person name="Banfield J.F."/>
        </authorList>
    </citation>
    <scope>NUCLEOTIDE SEQUENCE</scope>
</reference>
<dbReference type="EMBL" id="AZMM01016619">
    <property type="protein sequence ID" value="ETJ28828.1"/>
    <property type="molecule type" value="Genomic_DNA"/>
</dbReference>
<evidence type="ECO:0000256" key="7">
    <source>
        <dbReference type="ARBA" id="ARBA00023136"/>
    </source>
</evidence>
<dbReference type="Pfam" id="PF01032">
    <property type="entry name" value="FecCD"/>
    <property type="match status" value="1"/>
</dbReference>